<feature type="transmembrane region" description="Helical" evidence="1">
    <location>
        <begin position="252"/>
        <end position="274"/>
    </location>
</feature>
<dbReference type="OrthoDB" id="3342455at2759"/>
<accession>A0A167KIR7</accession>
<sequence>MSSNALQSDDPLVRQALALIRLQVLTPLSVLVSIGASLVCAIVVRPTMGEISRNHPTSLSPLNLMVGVYWLVLWVMLVGYCILLVVARKEETKATIVHGVGLRFVVANWLLAFWSISFALQAFIPALVLLILTLLLLLSVWATLIFYPPHLSRPLDYICIHAPVRLLTMALLMLGLPHAVFLAVGWVDKLKAPEGGGDVDWGKWAWPAFGFIVGLNTLGLINVAWRRDAISALAGVWLVLSIGLARPKPAPVFAAVILFTVLYPLTWIAAFAWATLRKGEQEGRIVLPPDEEERLVHDEEQPE</sequence>
<feature type="transmembrane region" description="Helical" evidence="1">
    <location>
        <begin position="166"/>
        <end position="184"/>
    </location>
</feature>
<feature type="transmembrane region" description="Helical" evidence="1">
    <location>
        <begin position="94"/>
        <end position="116"/>
    </location>
</feature>
<dbReference type="InterPro" id="IPR013920">
    <property type="entry name" value="DUF1774_fun"/>
</dbReference>
<dbReference type="PANTHER" id="PTHR37992:SF1">
    <property type="entry name" value="DUF1774-DOMAIN-CONTAINING PROTEIN"/>
    <property type="match status" value="1"/>
</dbReference>
<evidence type="ECO:0000313" key="2">
    <source>
        <dbReference type="EMBL" id="KZO94690.1"/>
    </source>
</evidence>
<name>A0A167KIR7_CALVF</name>
<dbReference type="PANTHER" id="PTHR37992">
    <property type="entry name" value="EXPRESSED PROTEIN"/>
    <property type="match status" value="1"/>
</dbReference>
<evidence type="ECO:0000313" key="3">
    <source>
        <dbReference type="Proteomes" id="UP000076738"/>
    </source>
</evidence>
<proteinExistence type="predicted"/>
<dbReference type="EMBL" id="KV417293">
    <property type="protein sequence ID" value="KZO94690.1"/>
    <property type="molecule type" value="Genomic_DNA"/>
</dbReference>
<feature type="transmembrane region" description="Helical" evidence="1">
    <location>
        <begin position="122"/>
        <end position="146"/>
    </location>
</feature>
<gene>
    <name evidence="2" type="ORF">CALVIDRAFT_483852</name>
</gene>
<protein>
    <submittedName>
        <fullName evidence="2">Uncharacterized protein</fullName>
    </submittedName>
</protein>
<feature type="transmembrane region" description="Helical" evidence="1">
    <location>
        <begin position="24"/>
        <end position="44"/>
    </location>
</feature>
<keyword evidence="1" id="KW-0812">Transmembrane</keyword>
<organism evidence="2 3">
    <name type="scientific">Calocera viscosa (strain TUFC12733)</name>
    <dbReference type="NCBI Taxonomy" id="1330018"/>
    <lineage>
        <taxon>Eukaryota</taxon>
        <taxon>Fungi</taxon>
        <taxon>Dikarya</taxon>
        <taxon>Basidiomycota</taxon>
        <taxon>Agaricomycotina</taxon>
        <taxon>Dacrymycetes</taxon>
        <taxon>Dacrymycetales</taxon>
        <taxon>Dacrymycetaceae</taxon>
        <taxon>Calocera</taxon>
    </lineage>
</organism>
<dbReference type="AlphaFoldDB" id="A0A167KIR7"/>
<dbReference type="Proteomes" id="UP000076738">
    <property type="component" value="Unassembled WGS sequence"/>
</dbReference>
<keyword evidence="1" id="KW-1133">Transmembrane helix</keyword>
<feature type="transmembrane region" description="Helical" evidence="1">
    <location>
        <begin position="230"/>
        <end position="246"/>
    </location>
</feature>
<keyword evidence="3" id="KW-1185">Reference proteome</keyword>
<feature type="transmembrane region" description="Helical" evidence="1">
    <location>
        <begin position="64"/>
        <end position="87"/>
    </location>
</feature>
<feature type="transmembrane region" description="Helical" evidence="1">
    <location>
        <begin position="204"/>
        <end position="223"/>
    </location>
</feature>
<dbReference type="STRING" id="1330018.A0A167KIR7"/>
<reference evidence="2 3" key="1">
    <citation type="journal article" date="2016" name="Mol. Biol. Evol.">
        <title>Comparative Genomics of Early-Diverging Mushroom-Forming Fungi Provides Insights into the Origins of Lignocellulose Decay Capabilities.</title>
        <authorList>
            <person name="Nagy L.G."/>
            <person name="Riley R."/>
            <person name="Tritt A."/>
            <person name="Adam C."/>
            <person name="Daum C."/>
            <person name="Floudas D."/>
            <person name="Sun H."/>
            <person name="Yadav J.S."/>
            <person name="Pangilinan J."/>
            <person name="Larsson K.H."/>
            <person name="Matsuura K."/>
            <person name="Barry K."/>
            <person name="Labutti K."/>
            <person name="Kuo R."/>
            <person name="Ohm R.A."/>
            <person name="Bhattacharya S.S."/>
            <person name="Shirouzu T."/>
            <person name="Yoshinaga Y."/>
            <person name="Martin F.M."/>
            <person name="Grigoriev I.V."/>
            <person name="Hibbett D.S."/>
        </authorList>
    </citation>
    <scope>NUCLEOTIDE SEQUENCE [LARGE SCALE GENOMIC DNA]</scope>
    <source>
        <strain evidence="2 3">TUFC12733</strain>
    </source>
</reference>
<keyword evidence="1" id="KW-0472">Membrane</keyword>
<evidence type="ECO:0000256" key="1">
    <source>
        <dbReference type="SAM" id="Phobius"/>
    </source>
</evidence>